<dbReference type="Proteomes" id="UP000007266">
    <property type="component" value="Linkage group 8"/>
</dbReference>
<gene>
    <name evidence="1" type="primary">GLEAN_06479</name>
    <name evidence="1" type="ORF">TcasGA2_TC006479</name>
</gene>
<sequence length="113" mass="12590">MADCTFAATIFGAIRLRARVDVVSAAMGEKLVVCGNGVRARSMGEAALNGPFHNMALFLRKRQQYGRASTSSYYSLLLQFLGIKEYDPLLFGFDFEAVFTVIKSQYMSWTSCH</sequence>
<dbReference type="EMBL" id="KQ971361">
    <property type="protein sequence ID" value="EFA08788.1"/>
    <property type="molecule type" value="Genomic_DNA"/>
</dbReference>
<name>D6WX39_TRICA</name>
<dbReference type="InParanoid" id="D6WX39"/>
<protein>
    <submittedName>
        <fullName evidence="1">Uncharacterized protein</fullName>
    </submittedName>
</protein>
<keyword evidence="2" id="KW-1185">Reference proteome</keyword>
<evidence type="ECO:0000313" key="1">
    <source>
        <dbReference type="EMBL" id="EFA08788.1"/>
    </source>
</evidence>
<evidence type="ECO:0000313" key="2">
    <source>
        <dbReference type="Proteomes" id="UP000007266"/>
    </source>
</evidence>
<accession>D6WX39</accession>
<dbReference type="AlphaFoldDB" id="D6WX39"/>
<reference evidence="1 2" key="2">
    <citation type="journal article" date="2010" name="Nucleic Acids Res.">
        <title>BeetleBase in 2010: revisions to provide comprehensive genomic information for Tribolium castaneum.</title>
        <authorList>
            <person name="Kim H.S."/>
            <person name="Murphy T."/>
            <person name="Xia J."/>
            <person name="Caragea D."/>
            <person name="Park Y."/>
            <person name="Beeman R.W."/>
            <person name="Lorenzen M.D."/>
            <person name="Butcher S."/>
            <person name="Manak J.R."/>
            <person name="Brown S.J."/>
        </authorList>
    </citation>
    <scope>GENOME REANNOTATION</scope>
    <source>
        <strain evidence="1 2">Georgia GA2</strain>
    </source>
</reference>
<reference evidence="1 2" key="1">
    <citation type="journal article" date="2008" name="Nature">
        <title>The genome of the model beetle and pest Tribolium castaneum.</title>
        <authorList>
            <consortium name="Tribolium Genome Sequencing Consortium"/>
            <person name="Richards S."/>
            <person name="Gibbs R.A."/>
            <person name="Weinstock G.M."/>
            <person name="Brown S.J."/>
            <person name="Denell R."/>
            <person name="Beeman R.W."/>
            <person name="Gibbs R."/>
            <person name="Beeman R.W."/>
            <person name="Brown S.J."/>
            <person name="Bucher G."/>
            <person name="Friedrich M."/>
            <person name="Grimmelikhuijzen C.J."/>
            <person name="Klingler M."/>
            <person name="Lorenzen M."/>
            <person name="Richards S."/>
            <person name="Roth S."/>
            <person name="Schroder R."/>
            <person name="Tautz D."/>
            <person name="Zdobnov E.M."/>
            <person name="Muzny D."/>
            <person name="Gibbs R.A."/>
            <person name="Weinstock G.M."/>
            <person name="Attaway T."/>
            <person name="Bell S."/>
            <person name="Buhay C.J."/>
            <person name="Chandrabose M.N."/>
            <person name="Chavez D."/>
            <person name="Clerk-Blankenburg K.P."/>
            <person name="Cree A."/>
            <person name="Dao M."/>
            <person name="Davis C."/>
            <person name="Chacko J."/>
            <person name="Dinh H."/>
            <person name="Dugan-Rocha S."/>
            <person name="Fowler G."/>
            <person name="Garner T.T."/>
            <person name="Garnes J."/>
            <person name="Gnirke A."/>
            <person name="Hawes A."/>
            <person name="Hernandez J."/>
            <person name="Hines S."/>
            <person name="Holder M."/>
            <person name="Hume J."/>
            <person name="Jhangiani S.N."/>
            <person name="Joshi V."/>
            <person name="Khan Z.M."/>
            <person name="Jackson L."/>
            <person name="Kovar C."/>
            <person name="Kowis A."/>
            <person name="Lee S."/>
            <person name="Lewis L.R."/>
            <person name="Margolis J."/>
            <person name="Morgan M."/>
            <person name="Nazareth L.V."/>
            <person name="Nguyen N."/>
            <person name="Okwuonu G."/>
            <person name="Parker D."/>
            <person name="Richards S."/>
            <person name="Ruiz S.J."/>
            <person name="Santibanez J."/>
            <person name="Savard J."/>
            <person name="Scherer S.E."/>
            <person name="Schneider B."/>
            <person name="Sodergren E."/>
            <person name="Tautz D."/>
            <person name="Vattahil S."/>
            <person name="Villasana D."/>
            <person name="White C.S."/>
            <person name="Wright R."/>
            <person name="Park Y."/>
            <person name="Beeman R.W."/>
            <person name="Lord J."/>
            <person name="Oppert B."/>
            <person name="Lorenzen M."/>
            <person name="Brown S."/>
            <person name="Wang L."/>
            <person name="Savard J."/>
            <person name="Tautz D."/>
            <person name="Richards S."/>
            <person name="Weinstock G."/>
            <person name="Gibbs R.A."/>
            <person name="Liu Y."/>
            <person name="Worley K."/>
            <person name="Weinstock G."/>
            <person name="Elsik C.G."/>
            <person name="Reese J.T."/>
            <person name="Elhaik E."/>
            <person name="Landan G."/>
            <person name="Graur D."/>
            <person name="Arensburger P."/>
            <person name="Atkinson P."/>
            <person name="Beeman R.W."/>
            <person name="Beidler J."/>
            <person name="Brown S.J."/>
            <person name="Demuth J.P."/>
            <person name="Drury D.W."/>
            <person name="Du Y.Z."/>
            <person name="Fujiwara H."/>
            <person name="Lorenzen M."/>
            <person name="Maselli V."/>
            <person name="Osanai M."/>
            <person name="Park Y."/>
            <person name="Robertson H.M."/>
            <person name="Tu Z."/>
            <person name="Wang J.J."/>
            <person name="Wang S."/>
            <person name="Richards S."/>
            <person name="Song H."/>
            <person name="Zhang L."/>
            <person name="Sodergren E."/>
            <person name="Werner D."/>
            <person name="Stanke M."/>
            <person name="Morgenstern B."/>
            <person name="Solovyev V."/>
            <person name="Kosarev P."/>
            <person name="Brown G."/>
            <person name="Chen H.C."/>
            <person name="Ermolaeva O."/>
            <person name="Hlavina W."/>
            <person name="Kapustin Y."/>
            <person name="Kiryutin B."/>
            <person name="Kitts P."/>
            <person name="Maglott D."/>
            <person name="Pruitt K."/>
            <person name="Sapojnikov V."/>
            <person name="Souvorov A."/>
            <person name="Mackey A.J."/>
            <person name="Waterhouse R.M."/>
            <person name="Wyder S."/>
            <person name="Zdobnov E.M."/>
            <person name="Zdobnov E.M."/>
            <person name="Wyder S."/>
            <person name="Kriventseva E.V."/>
            <person name="Kadowaki T."/>
            <person name="Bork P."/>
            <person name="Aranda M."/>
            <person name="Bao R."/>
            <person name="Beermann A."/>
            <person name="Berns N."/>
            <person name="Bolognesi R."/>
            <person name="Bonneton F."/>
            <person name="Bopp D."/>
            <person name="Brown S.J."/>
            <person name="Bucher G."/>
            <person name="Butts T."/>
            <person name="Chaumot A."/>
            <person name="Denell R.E."/>
            <person name="Ferrier D.E."/>
            <person name="Friedrich M."/>
            <person name="Gordon C.M."/>
            <person name="Jindra M."/>
            <person name="Klingler M."/>
            <person name="Lan Q."/>
            <person name="Lattorff H.M."/>
            <person name="Laudet V."/>
            <person name="von Levetsow C."/>
            <person name="Liu Z."/>
            <person name="Lutz R."/>
            <person name="Lynch J.A."/>
            <person name="da Fonseca R.N."/>
            <person name="Posnien N."/>
            <person name="Reuter R."/>
            <person name="Roth S."/>
            <person name="Savard J."/>
            <person name="Schinko J.B."/>
            <person name="Schmitt C."/>
            <person name="Schoppmeier M."/>
            <person name="Schroder R."/>
            <person name="Shippy T.D."/>
            <person name="Simonnet F."/>
            <person name="Marques-Souza H."/>
            <person name="Tautz D."/>
            <person name="Tomoyasu Y."/>
            <person name="Trauner J."/>
            <person name="Van der Zee M."/>
            <person name="Vervoort M."/>
            <person name="Wittkopp N."/>
            <person name="Wimmer E.A."/>
            <person name="Yang X."/>
            <person name="Jones A.K."/>
            <person name="Sattelle D.B."/>
            <person name="Ebert P.R."/>
            <person name="Nelson D."/>
            <person name="Scott J.G."/>
            <person name="Beeman R.W."/>
            <person name="Muthukrishnan S."/>
            <person name="Kramer K.J."/>
            <person name="Arakane Y."/>
            <person name="Beeman R.W."/>
            <person name="Zhu Q."/>
            <person name="Hogenkamp D."/>
            <person name="Dixit R."/>
            <person name="Oppert B."/>
            <person name="Jiang H."/>
            <person name="Zou Z."/>
            <person name="Marshall J."/>
            <person name="Elpidina E."/>
            <person name="Vinokurov K."/>
            <person name="Oppert C."/>
            <person name="Zou Z."/>
            <person name="Evans J."/>
            <person name="Lu Z."/>
            <person name="Zhao P."/>
            <person name="Sumathipala N."/>
            <person name="Altincicek B."/>
            <person name="Vilcinskas A."/>
            <person name="Williams M."/>
            <person name="Hultmark D."/>
            <person name="Hetru C."/>
            <person name="Jiang H."/>
            <person name="Grimmelikhuijzen C.J."/>
            <person name="Hauser F."/>
            <person name="Cazzamali G."/>
            <person name="Williamson M."/>
            <person name="Park Y."/>
            <person name="Li B."/>
            <person name="Tanaka Y."/>
            <person name="Predel R."/>
            <person name="Neupert S."/>
            <person name="Schachtner J."/>
            <person name="Verleyen P."/>
            <person name="Raible F."/>
            <person name="Bork P."/>
            <person name="Friedrich M."/>
            <person name="Walden K.K."/>
            <person name="Robertson H.M."/>
            <person name="Angeli S."/>
            <person name="Foret S."/>
            <person name="Bucher G."/>
            <person name="Schuetz S."/>
            <person name="Maleszka R."/>
            <person name="Wimmer E.A."/>
            <person name="Beeman R.W."/>
            <person name="Lorenzen M."/>
            <person name="Tomoyasu Y."/>
            <person name="Miller S.C."/>
            <person name="Grossmann D."/>
            <person name="Bucher G."/>
        </authorList>
    </citation>
    <scope>NUCLEOTIDE SEQUENCE [LARGE SCALE GENOMIC DNA]</scope>
    <source>
        <strain evidence="1 2">Georgia GA2</strain>
    </source>
</reference>
<organism evidence="1 2">
    <name type="scientific">Tribolium castaneum</name>
    <name type="common">Red flour beetle</name>
    <dbReference type="NCBI Taxonomy" id="7070"/>
    <lineage>
        <taxon>Eukaryota</taxon>
        <taxon>Metazoa</taxon>
        <taxon>Ecdysozoa</taxon>
        <taxon>Arthropoda</taxon>
        <taxon>Hexapoda</taxon>
        <taxon>Insecta</taxon>
        <taxon>Pterygota</taxon>
        <taxon>Neoptera</taxon>
        <taxon>Endopterygota</taxon>
        <taxon>Coleoptera</taxon>
        <taxon>Polyphaga</taxon>
        <taxon>Cucujiformia</taxon>
        <taxon>Tenebrionidae</taxon>
        <taxon>Tenebrionidae incertae sedis</taxon>
        <taxon>Tribolium</taxon>
    </lineage>
</organism>
<dbReference type="HOGENOM" id="CLU_2136671_0_0_1"/>
<proteinExistence type="predicted"/>